<accession>A0A5C3FH88</accession>
<feature type="region of interest" description="Disordered" evidence="4">
    <location>
        <begin position="1"/>
        <end position="53"/>
    </location>
</feature>
<organism evidence="5 6">
    <name type="scientific">Pseudozyma antarctica</name>
    <name type="common">Yeast</name>
    <name type="synonym">Candida antarctica</name>
    <dbReference type="NCBI Taxonomy" id="84753"/>
    <lineage>
        <taxon>Eukaryota</taxon>
        <taxon>Fungi</taxon>
        <taxon>Dikarya</taxon>
        <taxon>Basidiomycota</taxon>
        <taxon>Ustilaginomycotina</taxon>
        <taxon>Ustilaginomycetes</taxon>
        <taxon>Ustilaginales</taxon>
        <taxon>Ustilaginaceae</taxon>
        <taxon>Moesziomyces</taxon>
    </lineage>
</organism>
<name>A0A5C3FH88_PSEA2</name>
<dbReference type="SUPFAM" id="SSF50405">
    <property type="entry name" value="Actin-crosslinking proteins"/>
    <property type="match status" value="1"/>
</dbReference>
<dbReference type="GO" id="GO:0071013">
    <property type="term" value="C:catalytic step 2 spliceosome"/>
    <property type="evidence" value="ECO:0007669"/>
    <property type="project" value="TreeGrafter"/>
</dbReference>
<dbReference type="RefSeq" id="XP_014658642.1">
    <property type="nucleotide sequence ID" value="XM_014803156.1"/>
</dbReference>
<evidence type="ECO:0000313" key="6">
    <source>
        <dbReference type="Proteomes" id="UP000325008"/>
    </source>
</evidence>
<dbReference type="InterPro" id="IPR010414">
    <property type="entry name" value="FRG1"/>
</dbReference>
<dbReference type="OrthoDB" id="5539371at2759"/>
<gene>
    <name evidence="5" type="ORF">PSANT_01423</name>
</gene>
<evidence type="ECO:0000256" key="2">
    <source>
        <dbReference type="ARBA" id="ARBA00010878"/>
    </source>
</evidence>
<dbReference type="Proteomes" id="UP000325008">
    <property type="component" value="Unassembled WGS sequence"/>
</dbReference>
<reference evidence="5" key="1">
    <citation type="submission" date="2018-03" db="EMBL/GenBank/DDBJ databases">
        <authorList>
            <person name="Guldener U."/>
        </authorList>
    </citation>
    <scope>NUCLEOTIDE SEQUENCE [LARGE SCALE GENOMIC DNA]</scope>
    <source>
        <strain evidence="5">ATCC34888</strain>
    </source>
</reference>
<comment type="subcellular location">
    <subcellularLocation>
        <location evidence="1">Nucleus</location>
        <location evidence="1">Nucleolus</location>
    </subcellularLocation>
</comment>
<dbReference type="Pfam" id="PF06229">
    <property type="entry name" value="FRG1"/>
    <property type="match status" value="1"/>
</dbReference>
<feature type="compositionally biased region" description="Basic and acidic residues" evidence="4">
    <location>
        <begin position="325"/>
        <end position="358"/>
    </location>
</feature>
<dbReference type="GO" id="GO:0051015">
    <property type="term" value="F:actin filament binding"/>
    <property type="evidence" value="ECO:0007669"/>
    <property type="project" value="TreeGrafter"/>
</dbReference>
<dbReference type="PANTHER" id="PTHR12928:SF0">
    <property type="entry name" value="FSHD REGION GENE 1"/>
    <property type="match status" value="1"/>
</dbReference>
<dbReference type="EMBL" id="OOIQ01000002">
    <property type="protein sequence ID" value="SPO43738.1"/>
    <property type="molecule type" value="Genomic_DNA"/>
</dbReference>
<dbReference type="InterPro" id="IPR008999">
    <property type="entry name" value="Actin-crosslinking"/>
</dbReference>
<comment type="caution">
    <text evidence="5">The sequence shown here is derived from an EMBL/GenBank/DDBJ whole genome shotgun (WGS) entry which is preliminary data.</text>
</comment>
<evidence type="ECO:0000256" key="3">
    <source>
        <dbReference type="ARBA" id="ARBA00023242"/>
    </source>
</evidence>
<dbReference type="PANTHER" id="PTHR12928">
    <property type="entry name" value="FRG1 PROTEIN"/>
    <property type="match status" value="1"/>
</dbReference>
<protein>
    <submittedName>
        <fullName evidence="5">Uncharacterized protein</fullName>
    </submittedName>
</protein>
<keyword evidence="3" id="KW-0539">Nucleus</keyword>
<evidence type="ECO:0000256" key="1">
    <source>
        <dbReference type="ARBA" id="ARBA00004604"/>
    </source>
</evidence>
<dbReference type="GO" id="GO:0005730">
    <property type="term" value="C:nucleolus"/>
    <property type="evidence" value="ECO:0007669"/>
    <property type="project" value="UniProtKB-SubCell"/>
</dbReference>
<keyword evidence="6" id="KW-1185">Reference proteome</keyword>
<evidence type="ECO:0000256" key="4">
    <source>
        <dbReference type="SAM" id="MobiDB-lite"/>
    </source>
</evidence>
<comment type="similarity">
    <text evidence="2">Belongs to the FRG1 family.</text>
</comment>
<feature type="region of interest" description="Disordered" evidence="4">
    <location>
        <begin position="270"/>
        <end position="297"/>
    </location>
</feature>
<dbReference type="Gene3D" id="2.80.10.50">
    <property type="match status" value="1"/>
</dbReference>
<dbReference type="AlphaFoldDB" id="A0A5C3FH88"/>
<dbReference type="CDD" id="cd23339">
    <property type="entry name" value="beta-trefoil_FSCN_fungal_FRG1-like"/>
    <property type="match status" value="1"/>
</dbReference>
<proteinExistence type="inferred from homology"/>
<feature type="region of interest" description="Disordered" evidence="4">
    <location>
        <begin position="312"/>
        <end position="358"/>
    </location>
</feature>
<evidence type="ECO:0000313" key="5">
    <source>
        <dbReference type="EMBL" id="SPO43738.1"/>
    </source>
</evidence>
<sequence>MSAAKGKSLRLSFKGEAPKKRKRSHESSSGSRRHKTGRSHADRGGISDVEDVGGDEQAWVSVESELDLSGPCFIFTRSRLEPHAAVHSVAFQPTLQSVEAAAVLPGSGLASNDDIATLHASDPRLAEELEGAEIVPSNESLGMDTDTITPQSVYQVWVATKVPGSESPARFTFKSAEGKFLGADKHGTLRASMEARGPQEEWTLKTAAGPSGQRQWMLRSVHGQYLALDQVAGGKTVVRADAERSEASSEDASALWNIKVQWKHRHAARHASDDADAQGLRRTKANDPTALQHNARDQAISQELDTLRSRAGAQYMPSNYGASMSKEERRALRKAQKEGRLAEEMLDRRTKLKSDKYA</sequence>